<sequence>MDLNTVIVLEQEEELDTVVDTSQRLGVRPVIGLRAKIRTRHSGHFGSTSGEKAQILSVARKLQRLDMLDCLQLLHFHIGSQIPTTSLLSDGVGEAAQIYCELARLGAAMRVIDIGGGLGIGYDISL</sequence>
<comment type="similarity">
    <text evidence="3">Belongs to the Orn/Lys/Arg decarboxylase class-II family. SpeA subfamily.</text>
</comment>
<dbReference type="PANTHER" id="PTHR43295">
    <property type="entry name" value="ARGININE DECARBOXYLASE"/>
    <property type="match status" value="1"/>
</dbReference>
<comment type="cofactor">
    <cofactor evidence="1 3">
        <name>pyridoxal 5'-phosphate</name>
        <dbReference type="ChEBI" id="CHEBI:597326"/>
    </cofactor>
</comment>
<dbReference type="EC" id="4.1.1.19" evidence="3"/>
<proteinExistence type="inferred from homology"/>
<evidence type="ECO:0000313" key="5">
    <source>
        <dbReference type="EMBL" id="URE48173.1"/>
    </source>
</evidence>
<evidence type="ECO:0000256" key="1">
    <source>
        <dbReference type="ARBA" id="ARBA00001933"/>
    </source>
</evidence>
<comment type="cofactor">
    <cofactor evidence="3">
        <name>Mg(2+)</name>
        <dbReference type="ChEBI" id="CHEBI:18420"/>
    </cofactor>
</comment>
<name>A0A9E7L6Z5_9LILI</name>
<keyword evidence="2 3" id="KW-0663">Pyridoxal phosphate</keyword>
<dbReference type="Proteomes" id="UP001055439">
    <property type="component" value="Chromosome 9"/>
</dbReference>
<keyword evidence="3" id="KW-0456">Lyase</keyword>
<dbReference type="Pfam" id="PF02784">
    <property type="entry name" value="Orn_Arg_deC_N"/>
    <property type="match status" value="1"/>
</dbReference>
<dbReference type="PANTHER" id="PTHR43295:SF1">
    <property type="entry name" value="ARGININE DECARBOXYLASE 1, CHLOROPLASTIC-RELATED"/>
    <property type="match status" value="1"/>
</dbReference>
<reference evidence="5" key="1">
    <citation type="submission" date="2022-05" db="EMBL/GenBank/DDBJ databases">
        <title>The Musa troglodytarum L. genome provides insights into the mechanism of non-climacteric behaviour and enrichment of carotenoids.</title>
        <authorList>
            <person name="Wang J."/>
        </authorList>
    </citation>
    <scope>NUCLEOTIDE SEQUENCE</scope>
    <source>
        <tissue evidence="5">Leaf</tissue>
    </source>
</reference>
<dbReference type="GO" id="GO:0008295">
    <property type="term" value="P:spermidine biosynthetic process"/>
    <property type="evidence" value="ECO:0007669"/>
    <property type="project" value="UniProtKB-KW"/>
</dbReference>
<protein>
    <recommendedName>
        <fullName evidence="3">Arginine decarboxylase</fullName>
        <ecNumber evidence="3">4.1.1.19</ecNumber>
    </recommendedName>
</protein>
<keyword evidence="3" id="KW-0210">Decarboxylase</keyword>
<keyword evidence="6" id="KW-1185">Reference proteome</keyword>
<dbReference type="Gene3D" id="3.20.20.10">
    <property type="entry name" value="Alanine racemase"/>
    <property type="match status" value="1"/>
</dbReference>
<dbReference type="InterPro" id="IPR029066">
    <property type="entry name" value="PLP-binding_barrel"/>
</dbReference>
<evidence type="ECO:0000256" key="3">
    <source>
        <dbReference type="RuleBase" id="RU003740"/>
    </source>
</evidence>
<dbReference type="GO" id="GO:0008792">
    <property type="term" value="F:arginine decarboxylase activity"/>
    <property type="evidence" value="ECO:0007669"/>
    <property type="project" value="UniProtKB-EC"/>
</dbReference>
<feature type="domain" description="Orn/DAP/Arg decarboxylase 2 N-terminal" evidence="4">
    <location>
        <begin position="6"/>
        <end position="123"/>
    </location>
</feature>
<dbReference type="AlphaFoldDB" id="A0A9E7L6Z5"/>
<comment type="pathway">
    <text evidence="3">Amine and polyamine biosynthesis; agmatine biosynthesis; agmatine from L-arginine: step 1/1.</text>
</comment>
<keyword evidence="3" id="KW-0745">Spermidine biosynthesis</keyword>
<dbReference type="SUPFAM" id="SSF51419">
    <property type="entry name" value="PLP-binding barrel"/>
    <property type="match status" value="1"/>
</dbReference>
<keyword evidence="3" id="KW-0460">Magnesium</keyword>
<evidence type="ECO:0000256" key="2">
    <source>
        <dbReference type="ARBA" id="ARBA00022898"/>
    </source>
</evidence>
<dbReference type="EMBL" id="CP097511">
    <property type="protein sequence ID" value="URE48173.1"/>
    <property type="molecule type" value="Genomic_DNA"/>
</dbReference>
<dbReference type="GO" id="GO:0006527">
    <property type="term" value="P:L-arginine catabolic process"/>
    <property type="evidence" value="ECO:0007669"/>
    <property type="project" value="InterPro"/>
</dbReference>
<comment type="catalytic activity">
    <reaction evidence="3">
        <text>L-arginine + H(+) = agmatine + CO2</text>
        <dbReference type="Rhea" id="RHEA:17641"/>
        <dbReference type="ChEBI" id="CHEBI:15378"/>
        <dbReference type="ChEBI" id="CHEBI:16526"/>
        <dbReference type="ChEBI" id="CHEBI:32682"/>
        <dbReference type="ChEBI" id="CHEBI:58145"/>
        <dbReference type="EC" id="4.1.1.19"/>
    </reaction>
</comment>
<organism evidence="5 6">
    <name type="scientific">Musa troglodytarum</name>
    <name type="common">fe'i banana</name>
    <dbReference type="NCBI Taxonomy" id="320322"/>
    <lineage>
        <taxon>Eukaryota</taxon>
        <taxon>Viridiplantae</taxon>
        <taxon>Streptophyta</taxon>
        <taxon>Embryophyta</taxon>
        <taxon>Tracheophyta</taxon>
        <taxon>Spermatophyta</taxon>
        <taxon>Magnoliopsida</taxon>
        <taxon>Liliopsida</taxon>
        <taxon>Zingiberales</taxon>
        <taxon>Musaceae</taxon>
        <taxon>Musa</taxon>
    </lineage>
</organism>
<evidence type="ECO:0000259" key="4">
    <source>
        <dbReference type="Pfam" id="PF02784"/>
    </source>
</evidence>
<accession>A0A9E7L6Z5</accession>
<gene>
    <name evidence="5" type="ORF">MUK42_33430</name>
</gene>
<dbReference type="InterPro" id="IPR002985">
    <property type="entry name" value="Arg_decrbxlase"/>
</dbReference>
<evidence type="ECO:0000313" key="6">
    <source>
        <dbReference type="Proteomes" id="UP001055439"/>
    </source>
</evidence>
<dbReference type="InterPro" id="IPR022644">
    <property type="entry name" value="De-COase2_N"/>
</dbReference>
<dbReference type="OrthoDB" id="1710539at2759"/>
<dbReference type="PRINTS" id="PR01180">
    <property type="entry name" value="ARGDCRBXLASE"/>
</dbReference>